<dbReference type="GeneID" id="83612099"/>
<name>A0AAW7CRQ7_9GAMM</name>
<dbReference type="Proteomes" id="UP001224739">
    <property type="component" value="Unassembled WGS sequence"/>
</dbReference>
<reference evidence="3 5" key="1">
    <citation type="submission" date="2022-03" db="EMBL/GenBank/DDBJ databases">
        <title>Sea Food Isolates.</title>
        <authorList>
            <person name="Li C."/>
        </authorList>
    </citation>
    <scope>NUCLEOTIDE SEQUENCE [LARGE SCALE GENOMIC DNA]</scope>
    <source>
        <strain evidence="3 5">19MO01SH08</strain>
    </source>
</reference>
<evidence type="ECO:0000313" key="4">
    <source>
        <dbReference type="Proteomes" id="UP001224739"/>
    </source>
</evidence>
<dbReference type="CDD" id="cd00093">
    <property type="entry name" value="HTH_XRE"/>
    <property type="match status" value="1"/>
</dbReference>
<sequence>MRRHCCEPLRKIIGKYIKEARINKSLSGEQLGMLLNVSQQQISRYENAETSINIETLYVILQKLDKDWGDFYCHVIREYENKKM</sequence>
<dbReference type="InterPro" id="IPR010982">
    <property type="entry name" value="Lambda_DNA-bd_dom_sf"/>
</dbReference>
<dbReference type="PROSITE" id="PS50943">
    <property type="entry name" value="HTH_CROC1"/>
    <property type="match status" value="1"/>
</dbReference>
<proteinExistence type="predicted"/>
<evidence type="ECO:0000313" key="5">
    <source>
        <dbReference type="Proteomes" id="UP001438077"/>
    </source>
</evidence>
<dbReference type="EMBL" id="CP095785">
    <property type="protein sequence ID" value="XAG32832.1"/>
    <property type="molecule type" value="Genomic_DNA"/>
</dbReference>
<dbReference type="GO" id="GO:0003677">
    <property type="term" value="F:DNA binding"/>
    <property type="evidence" value="ECO:0007669"/>
    <property type="project" value="InterPro"/>
</dbReference>
<dbReference type="Pfam" id="PF01381">
    <property type="entry name" value="HTH_3"/>
    <property type="match status" value="1"/>
</dbReference>
<dbReference type="EMBL" id="JASVWL010000003">
    <property type="protein sequence ID" value="MDL5354483.1"/>
    <property type="molecule type" value="Genomic_DNA"/>
</dbReference>
<dbReference type="Gene3D" id="1.10.260.40">
    <property type="entry name" value="lambda repressor-like DNA-binding domains"/>
    <property type="match status" value="1"/>
</dbReference>
<dbReference type="SMART" id="SM00530">
    <property type="entry name" value="HTH_XRE"/>
    <property type="match status" value="1"/>
</dbReference>
<dbReference type="AlphaFoldDB" id="A0AAW7CRQ7"/>
<evidence type="ECO:0000313" key="2">
    <source>
        <dbReference type="EMBL" id="MDL5354483.1"/>
    </source>
</evidence>
<feature type="domain" description="HTH cro/C1-type" evidence="1">
    <location>
        <begin position="17"/>
        <end position="71"/>
    </location>
</feature>
<dbReference type="RefSeq" id="WP_109396469.1">
    <property type="nucleotide sequence ID" value="NZ_CP095785.1"/>
</dbReference>
<protein>
    <submittedName>
        <fullName evidence="3">Helix-turn-helix domain-containing protein</fullName>
    </submittedName>
    <submittedName>
        <fullName evidence="2">Helix-turn-helix transcriptional regulator</fullName>
    </submittedName>
</protein>
<reference evidence="2" key="2">
    <citation type="submission" date="2023-06" db="EMBL/GenBank/DDBJ databases">
        <title>Acute promotion of culturable opportunistic pathogens and persistent increase of antibiotic resistance following antibiotic exposure in mouse gut microbiota.</title>
        <authorList>
            <person name="Li L."/>
            <person name="Wang B."/>
            <person name="Sun Y."/>
            <person name="Wang M."/>
            <person name="Xu H."/>
        </authorList>
    </citation>
    <scope>NUCLEOTIDE SEQUENCE</scope>
    <source>
        <strain evidence="2">EPA10_1</strain>
    </source>
</reference>
<evidence type="ECO:0000259" key="1">
    <source>
        <dbReference type="PROSITE" id="PS50943"/>
    </source>
</evidence>
<accession>A0AAW7CRQ7</accession>
<organism evidence="2 4">
    <name type="scientific">Proteus faecis</name>
    <dbReference type="NCBI Taxonomy" id="2050967"/>
    <lineage>
        <taxon>Bacteria</taxon>
        <taxon>Pseudomonadati</taxon>
        <taxon>Pseudomonadota</taxon>
        <taxon>Gammaproteobacteria</taxon>
        <taxon>Enterobacterales</taxon>
        <taxon>Morganellaceae</taxon>
        <taxon>Proteus</taxon>
    </lineage>
</organism>
<dbReference type="Proteomes" id="UP001438077">
    <property type="component" value="Chromosome"/>
</dbReference>
<gene>
    <name evidence="3" type="ORF">MYW70_06395</name>
    <name evidence="2" type="ORF">QSH02_06445</name>
</gene>
<dbReference type="SUPFAM" id="SSF47413">
    <property type="entry name" value="lambda repressor-like DNA-binding domains"/>
    <property type="match status" value="1"/>
</dbReference>
<evidence type="ECO:0000313" key="3">
    <source>
        <dbReference type="EMBL" id="XAG32832.1"/>
    </source>
</evidence>
<keyword evidence="5" id="KW-1185">Reference proteome</keyword>
<dbReference type="InterPro" id="IPR001387">
    <property type="entry name" value="Cro/C1-type_HTH"/>
</dbReference>